<comment type="similarity">
    <text evidence="1">Belongs to the bacterial solute-binding protein 1 family.</text>
</comment>
<gene>
    <name evidence="4" type="ORF">NP439_15370</name>
</gene>
<dbReference type="InterPro" id="IPR006059">
    <property type="entry name" value="SBP"/>
</dbReference>
<dbReference type="PROSITE" id="PS51257">
    <property type="entry name" value="PROKAR_LIPOPROTEIN"/>
    <property type="match status" value="1"/>
</dbReference>
<dbReference type="SUPFAM" id="SSF53850">
    <property type="entry name" value="Periplasmic binding protein-like II"/>
    <property type="match status" value="1"/>
</dbReference>
<dbReference type="EMBL" id="CP101914">
    <property type="protein sequence ID" value="UUI01429.1"/>
    <property type="molecule type" value="Genomic_DNA"/>
</dbReference>
<reference evidence="4" key="1">
    <citation type="submission" date="2022-07" db="EMBL/GenBank/DDBJ databases">
        <title>FELIX.</title>
        <authorList>
            <person name="Wan K.H."/>
            <person name="Park S."/>
            <person name="Lawrence Q."/>
            <person name="Eichenberger J.P."/>
            <person name="Booth B.W."/>
            <person name="Piaggio A.J."/>
            <person name="Chandler J.C."/>
            <person name="Franklin A.B."/>
            <person name="Celniker S.E."/>
        </authorList>
    </citation>
    <scope>NUCLEOTIDE SEQUENCE</scope>
    <source>
        <strain evidence="4">QA-1986 374</strain>
    </source>
</reference>
<evidence type="ECO:0000256" key="3">
    <source>
        <dbReference type="ARBA" id="ARBA00022729"/>
    </source>
</evidence>
<accession>A0ABY5JNM7</accession>
<sequence>MQKISVLFVGVVLSMILVACGGGGDEGSSADSITLAVWGSSPAESRGLEETVASFEEETGISVEVEVIQDNFQDALTARFAANNAPDVFYMEAYVAPKFIESGVLSDLTEDIENQDDFYQPMLDAFKNEEGQLFAAPKDYSTLAMYVNTDMLEEAGYSMDDVPSDWDDLLSFAEELQEELPSNQAAMIFDSTLARNMSGLAVSNLDIVTDEDRADFTSSPEAITFLESFVEGNEAGYLLNPTIDLGIDSAGAAFGTNKAAIMIEGNWVLSALNSDYPDVNYEVVEAPTINDEQQTMTFNVGYGVARDTQNKEAAVEFVNYMTGDGLEQWSDISGTLPTRESVAESMNLTENDKLEPHVESAAYGTVWAGGVNLPVISNAFDNQFQAALNGDKSIEDAMQDAEQEANDEIERQQ</sequence>
<name>A0ABY5JNM7_9BACI</name>
<dbReference type="PANTHER" id="PTHR30061:SF50">
    <property type="entry name" value="MALTOSE_MALTODEXTRIN-BINDING PERIPLASMIC PROTEIN"/>
    <property type="match status" value="1"/>
</dbReference>
<proteinExistence type="inferred from homology"/>
<dbReference type="Proteomes" id="UP001059773">
    <property type="component" value="Chromosome"/>
</dbReference>
<keyword evidence="2" id="KW-0813">Transport</keyword>
<evidence type="ECO:0000313" key="5">
    <source>
        <dbReference type="Proteomes" id="UP001059773"/>
    </source>
</evidence>
<evidence type="ECO:0000313" key="4">
    <source>
        <dbReference type="EMBL" id="UUI01429.1"/>
    </source>
</evidence>
<organism evidence="4 5">
    <name type="scientific">Oceanobacillus jeddahense</name>
    <dbReference type="NCBI Taxonomy" id="1462527"/>
    <lineage>
        <taxon>Bacteria</taxon>
        <taxon>Bacillati</taxon>
        <taxon>Bacillota</taxon>
        <taxon>Bacilli</taxon>
        <taxon>Bacillales</taxon>
        <taxon>Bacillaceae</taxon>
        <taxon>Oceanobacillus</taxon>
    </lineage>
</organism>
<dbReference type="Gene3D" id="3.40.190.10">
    <property type="entry name" value="Periplasmic binding protein-like II"/>
    <property type="match status" value="1"/>
</dbReference>
<dbReference type="PANTHER" id="PTHR30061">
    <property type="entry name" value="MALTOSE-BINDING PERIPLASMIC PROTEIN"/>
    <property type="match status" value="1"/>
</dbReference>
<dbReference type="Pfam" id="PF13416">
    <property type="entry name" value="SBP_bac_8"/>
    <property type="match status" value="1"/>
</dbReference>
<dbReference type="RefSeq" id="WP_256706824.1">
    <property type="nucleotide sequence ID" value="NZ_CP101914.1"/>
</dbReference>
<protein>
    <submittedName>
        <fullName evidence="4">Extracellular solute-binding protein</fullName>
    </submittedName>
</protein>
<keyword evidence="3" id="KW-0732">Signal</keyword>
<keyword evidence="5" id="KW-1185">Reference proteome</keyword>
<evidence type="ECO:0000256" key="1">
    <source>
        <dbReference type="ARBA" id="ARBA00008520"/>
    </source>
</evidence>
<evidence type="ECO:0000256" key="2">
    <source>
        <dbReference type="ARBA" id="ARBA00022448"/>
    </source>
</evidence>